<evidence type="ECO:0000256" key="4">
    <source>
        <dbReference type="ARBA" id="ARBA00022927"/>
    </source>
</evidence>
<evidence type="ECO:0000256" key="1">
    <source>
        <dbReference type="ARBA" id="ARBA00004167"/>
    </source>
</evidence>
<comment type="subcellular location">
    <subcellularLocation>
        <location evidence="1">Membrane</location>
        <topology evidence="1">Single-pass membrane protein</topology>
    </subcellularLocation>
</comment>
<evidence type="ECO:0000256" key="3">
    <source>
        <dbReference type="ARBA" id="ARBA00022692"/>
    </source>
</evidence>
<evidence type="ECO:0000313" key="9">
    <source>
        <dbReference type="EMBL" id="KIG12080.1"/>
    </source>
</evidence>
<proteinExistence type="predicted"/>
<feature type="compositionally biased region" description="Low complexity" evidence="8">
    <location>
        <begin position="111"/>
        <end position="144"/>
    </location>
</feature>
<evidence type="ECO:0000313" key="10">
    <source>
        <dbReference type="Proteomes" id="UP000031599"/>
    </source>
</evidence>
<keyword evidence="2" id="KW-0813">Transport</keyword>
<keyword evidence="6" id="KW-0811">Translocation</keyword>
<gene>
    <name evidence="9" type="ORF">DB30_02054</name>
</gene>
<dbReference type="InterPro" id="IPR003369">
    <property type="entry name" value="TatA/B/E"/>
</dbReference>
<dbReference type="EMBL" id="JMCC02000152">
    <property type="protein sequence ID" value="KIG12080.1"/>
    <property type="molecule type" value="Genomic_DNA"/>
</dbReference>
<feature type="compositionally biased region" description="Basic and acidic residues" evidence="8">
    <location>
        <begin position="100"/>
        <end position="110"/>
    </location>
</feature>
<keyword evidence="5" id="KW-1133">Transmembrane helix</keyword>
<evidence type="ECO:0000256" key="6">
    <source>
        <dbReference type="ARBA" id="ARBA00023010"/>
    </source>
</evidence>
<organism evidence="9 10">
    <name type="scientific">Enhygromyxa salina</name>
    <dbReference type="NCBI Taxonomy" id="215803"/>
    <lineage>
        <taxon>Bacteria</taxon>
        <taxon>Pseudomonadati</taxon>
        <taxon>Myxococcota</taxon>
        <taxon>Polyangia</taxon>
        <taxon>Nannocystales</taxon>
        <taxon>Nannocystaceae</taxon>
        <taxon>Enhygromyxa</taxon>
    </lineage>
</organism>
<feature type="compositionally biased region" description="Acidic residues" evidence="8">
    <location>
        <begin position="145"/>
        <end position="158"/>
    </location>
</feature>
<reference evidence="9 10" key="1">
    <citation type="submission" date="2014-12" db="EMBL/GenBank/DDBJ databases">
        <title>Genome assembly of Enhygromyxa salina DSM 15201.</title>
        <authorList>
            <person name="Sharma G."/>
            <person name="Subramanian S."/>
        </authorList>
    </citation>
    <scope>NUCLEOTIDE SEQUENCE [LARGE SCALE GENOMIC DNA]</scope>
    <source>
        <strain evidence="9 10">DSM 15201</strain>
    </source>
</reference>
<evidence type="ECO:0000256" key="7">
    <source>
        <dbReference type="ARBA" id="ARBA00023136"/>
    </source>
</evidence>
<evidence type="ECO:0000256" key="8">
    <source>
        <dbReference type="SAM" id="MobiDB-lite"/>
    </source>
</evidence>
<dbReference type="Pfam" id="PF02416">
    <property type="entry name" value="TatA_B_E"/>
    <property type="match status" value="1"/>
</dbReference>
<accession>A0A0C2CQT7</accession>
<evidence type="ECO:0000256" key="2">
    <source>
        <dbReference type="ARBA" id="ARBA00022448"/>
    </source>
</evidence>
<feature type="compositionally biased region" description="Basic and acidic residues" evidence="8">
    <location>
        <begin position="205"/>
        <end position="217"/>
    </location>
</feature>
<keyword evidence="4" id="KW-0653">Protein transport</keyword>
<sequence length="217" mass="22840">MFGLGMMEIGLIIALAVMLFPPKELPKLARSVARIYGQVRKTAEDFRATILEDEDLRSPIDEIKGAYNDARWEVRDAERKARQQLAKAQMELRMATARRLQAEREQEVKEGAAPGPASGSPSEAPTALAASSASSASPVRIAASEPDDNDNDDDDDDDAHAGGPVAGADPRKVGAKPGDLAAARPPPYTPPTSVAASPASQADGKVSDSAEPREGVA</sequence>
<dbReference type="Gene3D" id="1.20.5.3310">
    <property type="match status" value="1"/>
</dbReference>
<evidence type="ECO:0000256" key="5">
    <source>
        <dbReference type="ARBA" id="ARBA00022989"/>
    </source>
</evidence>
<dbReference type="RefSeq" id="WP_052558485.1">
    <property type="nucleotide sequence ID" value="NZ_JMCC02000152.1"/>
</dbReference>
<keyword evidence="7" id="KW-0472">Membrane</keyword>
<protein>
    <submittedName>
        <fullName evidence="9">Twin-arginine translocation protein TatB</fullName>
    </submittedName>
</protein>
<feature type="region of interest" description="Disordered" evidence="8">
    <location>
        <begin position="98"/>
        <end position="217"/>
    </location>
</feature>
<feature type="compositionally biased region" description="Low complexity" evidence="8">
    <location>
        <begin position="191"/>
        <end position="200"/>
    </location>
</feature>
<name>A0A0C2CQT7_9BACT</name>
<dbReference type="AlphaFoldDB" id="A0A0C2CQT7"/>
<dbReference type="Proteomes" id="UP000031599">
    <property type="component" value="Unassembled WGS sequence"/>
</dbReference>
<keyword evidence="3" id="KW-0812">Transmembrane</keyword>
<comment type="caution">
    <text evidence="9">The sequence shown here is derived from an EMBL/GenBank/DDBJ whole genome shotgun (WGS) entry which is preliminary data.</text>
</comment>